<reference evidence="2 3" key="1">
    <citation type="journal article" date="2015" name="Genome Biol. Evol.">
        <title>The genome of winter moth (Operophtera brumata) provides a genomic perspective on sexual dimorphism and phenology.</title>
        <authorList>
            <person name="Derks M.F."/>
            <person name="Smit S."/>
            <person name="Salis L."/>
            <person name="Schijlen E."/>
            <person name="Bossers A."/>
            <person name="Mateman C."/>
            <person name="Pijl A.S."/>
            <person name="de Ridder D."/>
            <person name="Groenen M.A."/>
            <person name="Visser M.E."/>
            <person name="Megens H.J."/>
        </authorList>
    </citation>
    <scope>NUCLEOTIDE SEQUENCE [LARGE SCALE GENOMIC DNA]</scope>
    <source>
        <strain evidence="2">WM2013NL</strain>
        <tissue evidence="2">Head and thorax</tissue>
    </source>
</reference>
<comment type="caution">
    <text evidence="2">The sequence shown here is derived from an EMBL/GenBank/DDBJ whole genome shotgun (WGS) entry which is preliminary data.</text>
</comment>
<name>A0A0L7LGT8_OPEBR</name>
<dbReference type="Proteomes" id="UP000037510">
    <property type="component" value="Unassembled WGS sequence"/>
</dbReference>
<proteinExistence type="predicted"/>
<dbReference type="PANTHER" id="PTHR23171:SF13">
    <property type="entry name" value="DNA-DIRECTED RNA POLYMERASE II SUBUNIT GRINL1A"/>
    <property type="match status" value="1"/>
</dbReference>
<dbReference type="Pfam" id="PF15328">
    <property type="entry name" value="GCOM2"/>
    <property type="match status" value="1"/>
</dbReference>
<dbReference type="GO" id="GO:0005634">
    <property type="term" value="C:nucleus"/>
    <property type="evidence" value="ECO:0007669"/>
    <property type="project" value="InterPro"/>
</dbReference>
<keyword evidence="3" id="KW-1185">Reference proteome</keyword>
<dbReference type="InterPro" id="IPR051375">
    <property type="entry name" value="Tuftelin_GRINL1A/MYZAP/CCD68"/>
</dbReference>
<dbReference type="STRING" id="104452.A0A0L7LGT8"/>
<dbReference type="EMBL" id="JTDY01001178">
    <property type="protein sequence ID" value="KOB74635.1"/>
    <property type="molecule type" value="Genomic_DNA"/>
</dbReference>
<dbReference type="PRINTS" id="PR02085">
    <property type="entry name" value="POLR2GRINL1"/>
</dbReference>
<dbReference type="PANTHER" id="PTHR23171">
    <property type="entry name" value="GDOWN1"/>
    <property type="match status" value="1"/>
</dbReference>
<sequence length="314" mass="35616">MTVSKAMNKINKRIPGLLLPVAPNTKVDGASDLPSKTIPELMELKDRQLKLLNNKSFINRLADKGAKIQAFYDKITRELNLKQEAEETRHLLEKLNLNIDEKYVQQVEWEGKIQKRKDTYLDSDDDSDPEDILQILSQHTAQEKQVKVLQPEKLLVTPDDLLKIGENPHVKYIVGKTEVAPNPKAPGKFKPYKTTITNVHDPEKEMHRKKNKYWENTAATPPLTIHGPAIIISIEESLQLQKEQNKHLKETESLHAAEKLLTKINIGNLPDDVSKFGNYRDVASDSDDPDPEGSDKEVHDEEPEKGGVVFTVMN</sequence>
<dbReference type="GO" id="GO:0006368">
    <property type="term" value="P:transcription elongation by RNA polymerase II"/>
    <property type="evidence" value="ECO:0007669"/>
    <property type="project" value="InterPro"/>
</dbReference>
<accession>A0A0L7LGT8</accession>
<evidence type="ECO:0000313" key="3">
    <source>
        <dbReference type="Proteomes" id="UP000037510"/>
    </source>
</evidence>
<protein>
    <submittedName>
        <fullName evidence="2">Protein GRINL1B</fullName>
    </submittedName>
</protein>
<feature type="compositionally biased region" description="Basic and acidic residues" evidence="1">
    <location>
        <begin position="293"/>
        <end position="305"/>
    </location>
</feature>
<dbReference type="InterPro" id="IPR026213">
    <property type="entry name" value="GRINL1"/>
</dbReference>
<dbReference type="AlphaFoldDB" id="A0A0L7LGT8"/>
<organism evidence="2 3">
    <name type="scientific">Operophtera brumata</name>
    <name type="common">Winter moth</name>
    <name type="synonym">Phalaena brumata</name>
    <dbReference type="NCBI Taxonomy" id="104452"/>
    <lineage>
        <taxon>Eukaryota</taxon>
        <taxon>Metazoa</taxon>
        <taxon>Ecdysozoa</taxon>
        <taxon>Arthropoda</taxon>
        <taxon>Hexapoda</taxon>
        <taxon>Insecta</taxon>
        <taxon>Pterygota</taxon>
        <taxon>Neoptera</taxon>
        <taxon>Endopterygota</taxon>
        <taxon>Lepidoptera</taxon>
        <taxon>Glossata</taxon>
        <taxon>Ditrysia</taxon>
        <taxon>Geometroidea</taxon>
        <taxon>Geometridae</taxon>
        <taxon>Larentiinae</taxon>
        <taxon>Operophtera</taxon>
    </lineage>
</organism>
<evidence type="ECO:0000313" key="2">
    <source>
        <dbReference type="EMBL" id="KOB74635.1"/>
    </source>
</evidence>
<evidence type="ECO:0000256" key="1">
    <source>
        <dbReference type="SAM" id="MobiDB-lite"/>
    </source>
</evidence>
<dbReference type="GO" id="GO:0003711">
    <property type="term" value="F:transcription elongation factor activity"/>
    <property type="evidence" value="ECO:0007669"/>
    <property type="project" value="InterPro"/>
</dbReference>
<gene>
    <name evidence="2" type="ORF">OBRU01_08717</name>
</gene>
<feature type="region of interest" description="Disordered" evidence="1">
    <location>
        <begin position="272"/>
        <end position="314"/>
    </location>
</feature>